<accession>A0A9P0F9P1</accession>
<proteinExistence type="predicted"/>
<evidence type="ECO:0000313" key="1">
    <source>
        <dbReference type="EMBL" id="CAH0395351.1"/>
    </source>
</evidence>
<dbReference type="EMBL" id="OU963870">
    <property type="protein sequence ID" value="CAH0395351.1"/>
    <property type="molecule type" value="Genomic_DNA"/>
</dbReference>
<evidence type="ECO:0000313" key="2">
    <source>
        <dbReference type="Proteomes" id="UP001152759"/>
    </source>
</evidence>
<organism evidence="1 2">
    <name type="scientific">Bemisia tabaci</name>
    <name type="common">Sweetpotato whitefly</name>
    <name type="synonym">Aleurodes tabaci</name>
    <dbReference type="NCBI Taxonomy" id="7038"/>
    <lineage>
        <taxon>Eukaryota</taxon>
        <taxon>Metazoa</taxon>
        <taxon>Ecdysozoa</taxon>
        <taxon>Arthropoda</taxon>
        <taxon>Hexapoda</taxon>
        <taxon>Insecta</taxon>
        <taxon>Pterygota</taxon>
        <taxon>Neoptera</taxon>
        <taxon>Paraneoptera</taxon>
        <taxon>Hemiptera</taxon>
        <taxon>Sternorrhyncha</taxon>
        <taxon>Aleyrodoidea</taxon>
        <taxon>Aleyrodidae</taxon>
        <taxon>Aleyrodinae</taxon>
        <taxon>Bemisia</taxon>
    </lineage>
</organism>
<reference evidence="1" key="1">
    <citation type="submission" date="2021-12" db="EMBL/GenBank/DDBJ databases">
        <authorList>
            <person name="King R."/>
        </authorList>
    </citation>
    <scope>NUCLEOTIDE SEQUENCE</scope>
</reference>
<protein>
    <submittedName>
        <fullName evidence="1">Uncharacterized protein</fullName>
    </submittedName>
</protein>
<dbReference type="Proteomes" id="UP001152759">
    <property type="component" value="Chromosome 9"/>
</dbReference>
<sequence>MKIEEDKQFLIQQREKGRPGHMYGLDWELARKEARSAEQEQLRIHCRRKHNETMEKLGKFLFVNVFGKLKIGSVNMPQYHKKKSERGQTEQDAINLAVAAYIEAGKRGLRTIAKKNGIPKSSFEQYVKGETCSKLSDRVKQFGSRYSPLHASLETGRIVRTVSQRTQHSYSPPSSKRKSKFIPEIFPQCALISGPARSFRSSGSLI</sequence>
<keyword evidence="2" id="KW-1185">Reference proteome</keyword>
<name>A0A9P0F9P1_BEMTA</name>
<dbReference type="AlphaFoldDB" id="A0A9P0F9P1"/>
<gene>
    <name evidence="1" type="ORF">BEMITA_LOCUS13544</name>
</gene>